<sequence length="218" mass="25569">LQMLTRNHRIRLRVGSQHFETTIGSLTTVPSRIPRLLEQVNNNNDEELTLEADPEAFRVILNFLRDGEIDLPDERDEPENEWLEAVLREAERLDLTSLSEYVMSKRSAMEGEAEEEERRRAMRRGDRVVWRDINLRRMMHKETTLHVGLSLLDRWCAECESTVSEECSALFDRPRCEIEDCGRIREICGNGRCATVSFGFFRARFHLPLRWLQKIHGT</sequence>
<feature type="domain" description="BTB" evidence="1">
    <location>
        <begin position="8"/>
        <end position="73"/>
    </location>
</feature>
<dbReference type="SUPFAM" id="SSF54695">
    <property type="entry name" value="POZ domain"/>
    <property type="match status" value="1"/>
</dbReference>
<proteinExistence type="predicted"/>
<evidence type="ECO:0000313" key="2">
    <source>
        <dbReference type="EMBL" id="GMR41084.1"/>
    </source>
</evidence>
<accession>A0AAN4ZKM0</accession>
<organism evidence="2 3">
    <name type="scientific">Pristionchus mayeri</name>
    <dbReference type="NCBI Taxonomy" id="1317129"/>
    <lineage>
        <taxon>Eukaryota</taxon>
        <taxon>Metazoa</taxon>
        <taxon>Ecdysozoa</taxon>
        <taxon>Nematoda</taxon>
        <taxon>Chromadorea</taxon>
        <taxon>Rhabditida</taxon>
        <taxon>Rhabditina</taxon>
        <taxon>Diplogasteromorpha</taxon>
        <taxon>Diplogasteroidea</taxon>
        <taxon>Neodiplogasteridae</taxon>
        <taxon>Pristionchus</taxon>
    </lineage>
</organism>
<dbReference type="PANTHER" id="PTHR14499">
    <property type="entry name" value="POTASSIUM CHANNEL TETRAMERIZATION DOMAIN-CONTAINING"/>
    <property type="match status" value="1"/>
</dbReference>
<dbReference type="GO" id="GO:0051260">
    <property type="term" value="P:protein homooligomerization"/>
    <property type="evidence" value="ECO:0007669"/>
    <property type="project" value="InterPro"/>
</dbReference>
<evidence type="ECO:0000313" key="3">
    <source>
        <dbReference type="Proteomes" id="UP001328107"/>
    </source>
</evidence>
<reference evidence="3" key="1">
    <citation type="submission" date="2022-10" db="EMBL/GenBank/DDBJ databases">
        <title>Genome assembly of Pristionchus species.</title>
        <authorList>
            <person name="Yoshida K."/>
            <person name="Sommer R.J."/>
        </authorList>
    </citation>
    <scope>NUCLEOTIDE SEQUENCE [LARGE SCALE GENOMIC DNA]</scope>
    <source>
        <strain evidence="3">RS5460</strain>
    </source>
</reference>
<feature type="non-terminal residue" evidence="2">
    <location>
        <position position="1"/>
    </location>
</feature>
<dbReference type="Proteomes" id="UP001328107">
    <property type="component" value="Unassembled WGS sequence"/>
</dbReference>
<dbReference type="InterPro" id="IPR011333">
    <property type="entry name" value="SKP1/BTB/POZ_sf"/>
</dbReference>
<gene>
    <name evidence="2" type="ORF">PMAYCL1PPCAC_11279</name>
</gene>
<dbReference type="InterPro" id="IPR000210">
    <property type="entry name" value="BTB/POZ_dom"/>
</dbReference>
<dbReference type="Pfam" id="PF02214">
    <property type="entry name" value="BTB_2"/>
    <property type="match status" value="1"/>
</dbReference>
<keyword evidence="3" id="KW-1185">Reference proteome</keyword>
<dbReference type="AlphaFoldDB" id="A0AAN4ZKM0"/>
<dbReference type="SMART" id="SM00225">
    <property type="entry name" value="BTB"/>
    <property type="match status" value="1"/>
</dbReference>
<dbReference type="EMBL" id="BTRK01000003">
    <property type="protein sequence ID" value="GMR41084.1"/>
    <property type="molecule type" value="Genomic_DNA"/>
</dbReference>
<comment type="caution">
    <text evidence="2">The sequence shown here is derived from an EMBL/GenBank/DDBJ whole genome shotgun (WGS) entry which is preliminary data.</text>
</comment>
<dbReference type="PANTHER" id="PTHR14499:SF136">
    <property type="entry name" value="GH08630P"/>
    <property type="match status" value="1"/>
</dbReference>
<evidence type="ECO:0000259" key="1">
    <source>
        <dbReference type="PROSITE" id="PS50097"/>
    </source>
</evidence>
<protein>
    <recommendedName>
        <fullName evidence="1">BTB domain-containing protein</fullName>
    </recommendedName>
</protein>
<name>A0AAN4ZKM0_9BILA</name>
<dbReference type="PROSITE" id="PS50097">
    <property type="entry name" value="BTB"/>
    <property type="match status" value="1"/>
</dbReference>
<dbReference type="Gene3D" id="3.30.710.10">
    <property type="entry name" value="Potassium Channel Kv1.1, Chain A"/>
    <property type="match status" value="1"/>
</dbReference>
<dbReference type="InterPro" id="IPR003131">
    <property type="entry name" value="T1-type_BTB"/>
</dbReference>